<dbReference type="Proteomes" id="UP000724686">
    <property type="component" value="Unassembled WGS sequence"/>
</dbReference>
<keyword evidence="2" id="KW-1185">Reference proteome</keyword>
<evidence type="ECO:0000313" key="1">
    <source>
        <dbReference type="EMBL" id="MBM9577467.1"/>
    </source>
</evidence>
<reference evidence="1 2" key="1">
    <citation type="submission" date="2021-02" db="EMBL/GenBank/DDBJ databases">
        <title>Leptospira ainlahdjerensis sp. nov., Leptospira ainazelensis sp. nov., Leptospira abararensis sp. nov. and Leptospira chreensis sp. nov., four new species isolated from water sources in Algeria.</title>
        <authorList>
            <person name="Amara Korba A."/>
            <person name="Kainiu M."/>
            <person name="Vincent A.T."/>
            <person name="Mariet J.-F."/>
            <person name="Veyrier F.J."/>
            <person name="Goarant C."/>
            <person name="Picardeau M."/>
        </authorList>
    </citation>
    <scope>NUCLEOTIDE SEQUENCE [LARGE SCALE GENOMIC DNA]</scope>
    <source>
        <strain evidence="1 2">201903070</strain>
    </source>
</reference>
<name>A0ABS2UAS0_9LEPT</name>
<accession>A0ABS2UAS0</accession>
<comment type="caution">
    <text evidence="1">The sequence shown here is derived from an EMBL/GenBank/DDBJ whole genome shotgun (WGS) entry which is preliminary data.</text>
</comment>
<gene>
    <name evidence="1" type="ORF">JWG45_09915</name>
</gene>
<protein>
    <submittedName>
        <fullName evidence="1">Uncharacterized protein</fullName>
    </submittedName>
</protein>
<organism evidence="1 2">
    <name type="scientific">Leptospira ainlahdjerensis</name>
    <dbReference type="NCBI Taxonomy" id="2810033"/>
    <lineage>
        <taxon>Bacteria</taxon>
        <taxon>Pseudomonadati</taxon>
        <taxon>Spirochaetota</taxon>
        <taxon>Spirochaetia</taxon>
        <taxon>Leptospirales</taxon>
        <taxon>Leptospiraceae</taxon>
        <taxon>Leptospira</taxon>
    </lineage>
</organism>
<dbReference type="RefSeq" id="WP_205279592.1">
    <property type="nucleotide sequence ID" value="NZ_JAFFPU010000035.1"/>
</dbReference>
<proteinExistence type="predicted"/>
<evidence type="ECO:0000313" key="2">
    <source>
        <dbReference type="Proteomes" id="UP000724686"/>
    </source>
</evidence>
<sequence length="78" mass="9105">MMSKQINKEADWATFIAFTKRFSPFTHEEVQSLKVKIDPLSFTIETSICSEYVKILIERYFKGTVWKIQQGENNAVDV</sequence>
<dbReference type="EMBL" id="JAFFPU010000035">
    <property type="protein sequence ID" value="MBM9577467.1"/>
    <property type="molecule type" value="Genomic_DNA"/>
</dbReference>